<dbReference type="Gene3D" id="3.90.870.20">
    <property type="entry name" value="Carbamoyltransferase, C-terminal domain"/>
    <property type="match status" value="1"/>
</dbReference>
<dbReference type="Pfam" id="PF16861">
    <property type="entry name" value="Carbam_trans_C"/>
    <property type="match status" value="1"/>
</dbReference>
<dbReference type="InterPro" id="IPR043129">
    <property type="entry name" value="ATPase_NBD"/>
</dbReference>
<dbReference type="InterPro" id="IPR031730">
    <property type="entry name" value="Carbam_trans_C"/>
</dbReference>
<dbReference type="PANTHER" id="PTHR34847">
    <property type="entry name" value="NODULATION PROTEIN U"/>
    <property type="match status" value="1"/>
</dbReference>
<evidence type="ECO:0000259" key="3">
    <source>
        <dbReference type="Pfam" id="PF16861"/>
    </source>
</evidence>
<dbReference type="InterPro" id="IPR038152">
    <property type="entry name" value="Carbam_trans_C_sf"/>
</dbReference>
<dbReference type="InterPro" id="IPR003696">
    <property type="entry name" value="Carbtransf_dom"/>
</dbReference>
<comment type="similarity">
    <text evidence="1">Belongs to the NodU/CmcH family.</text>
</comment>
<dbReference type="SUPFAM" id="SSF53067">
    <property type="entry name" value="Actin-like ATPase domain"/>
    <property type="match status" value="1"/>
</dbReference>
<dbReference type="CDD" id="cd24098">
    <property type="entry name" value="ASKHA_NBD_TobZ_N"/>
    <property type="match status" value="1"/>
</dbReference>
<accession>A0AAW8FC00</accession>
<organism evidence="4 5">
    <name type="scientific">Streptomyces canus</name>
    <dbReference type="NCBI Taxonomy" id="58343"/>
    <lineage>
        <taxon>Bacteria</taxon>
        <taxon>Bacillati</taxon>
        <taxon>Actinomycetota</taxon>
        <taxon>Actinomycetes</taxon>
        <taxon>Kitasatosporales</taxon>
        <taxon>Streptomycetaceae</taxon>
        <taxon>Streptomyces</taxon>
        <taxon>Streptomyces aurantiacus group</taxon>
    </lineage>
</organism>
<dbReference type="Proteomes" id="UP001234216">
    <property type="component" value="Unassembled WGS sequence"/>
</dbReference>
<evidence type="ECO:0000256" key="1">
    <source>
        <dbReference type="ARBA" id="ARBA00006129"/>
    </source>
</evidence>
<dbReference type="InterPro" id="IPR051338">
    <property type="entry name" value="NodU/CmcH_Carbamoyltrnsfr"/>
</dbReference>
<dbReference type="EC" id="2.1.3.-" evidence="4"/>
<dbReference type="AlphaFoldDB" id="A0AAW8FC00"/>
<dbReference type="Gene3D" id="3.30.420.40">
    <property type="match status" value="2"/>
</dbReference>
<evidence type="ECO:0000259" key="2">
    <source>
        <dbReference type="Pfam" id="PF02543"/>
    </source>
</evidence>
<protein>
    <submittedName>
        <fullName evidence="4">Carbamoyltransferase</fullName>
        <ecNumber evidence="4">2.1.3.-</ecNumber>
    </submittedName>
</protein>
<feature type="domain" description="Carbamoyltransferase" evidence="2">
    <location>
        <begin position="108"/>
        <end position="338"/>
    </location>
</feature>
<gene>
    <name evidence="4" type="ORF">QFZ22_002565</name>
</gene>
<reference evidence="4" key="1">
    <citation type="submission" date="2023-07" db="EMBL/GenBank/DDBJ databases">
        <title>Comparative genomics of wheat-associated soil bacteria to identify genetic determinants of phenazine resistance.</title>
        <authorList>
            <person name="Mouncey N."/>
        </authorList>
    </citation>
    <scope>NUCLEOTIDE SEQUENCE</scope>
    <source>
        <strain evidence="4">V4I22</strain>
    </source>
</reference>
<evidence type="ECO:0000313" key="4">
    <source>
        <dbReference type="EMBL" id="MDQ0906580.1"/>
    </source>
</evidence>
<dbReference type="GO" id="GO:0016740">
    <property type="term" value="F:transferase activity"/>
    <property type="evidence" value="ECO:0007669"/>
    <property type="project" value="UniProtKB-KW"/>
</dbReference>
<dbReference type="Pfam" id="PF02543">
    <property type="entry name" value="Carbam_trans_N"/>
    <property type="match status" value="2"/>
</dbReference>
<feature type="domain" description="Carbamoyltransferase C-terminal" evidence="3">
    <location>
        <begin position="391"/>
        <end position="558"/>
    </location>
</feature>
<sequence>MHKYVLGISMSSHDRSAALLRDGTVVGAVAEERLDRRKRSQGFYEGDSGGLVLPPLRAIARVLSESGIGLHEVDLVVCGRSVRTCRDELIKALPVDPERVVEPPAPGHHLAHAYSAYATSPFKDSAVLVLDEQGYRHDDGRFERGSWFLGESGVLQTCRRFTGTRTNLSLGMFFDVFAALTGLSEAGLPAAGKLMALASYGRAHEDWPELVSLAADGDVDVSLEALDHFLESVAGVPVFPGHRNRPAGSLEGFDKKYRAVHWGTPLAADLAAHAQAELERGVLHTAATLRLETGARHLSYAGGVALNCTANSRLLEAGFEDVFVQPAATDDGCAIGLAYYGWIEVLGRSREPVKRFSSVLGPRYTSADSKSAWAAYGLEGHVSSAEPAAVAGLLAEGKLVCRVDGRSEWGPRALGHRSIIADPCRPGIVETLNSRVKFREPFRPFGISIDADQAPSLLELDSVPASLGPYMLAVARTRDDRLGSVSHKDGTIRYQLVAEEDGSYHQLLRAFGDLTGLPAVINTSFNTLGEPLVETPEDAVRQFLVSGADVLVIGDELLDLTALDPQVSEQSIRLAEQQTVVDPLHLALRHEAAGYPKAAAEVLSLAPPVTLADGADKLREFEALQMRLAIIEGDTSRAAAHAQRVLELSGMPRAAAEAAEVLNSVSFKGPHVNAAVAKVLLSLVPQGGAVHTIRALLSDGEARPADSVKE</sequence>
<comment type="caution">
    <text evidence="4">The sequence shown here is derived from an EMBL/GenBank/DDBJ whole genome shotgun (WGS) entry which is preliminary data.</text>
</comment>
<dbReference type="RefSeq" id="WP_306974449.1">
    <property type="nucleotide sequence ID" value="NZ_JAUSYQ010000002.1"/>
</dbReference>
<evidence type="ECO:0000313" key="5">
    <source>
        <dbReference type="Proteomes" id="UP001234216"/>
    </source>
</evidence>
<keyword evidence="4" id="KW-0808">Transferase</keyword>
<name>A0AAW8FC00_9ACTN</name>
<dbReference type="EMBL" id="JAUSZV010000005">
    <property type="protein sequence ID" value="MDQ0906580.1"/>
    <property type="molecule type" value="Genomic_DNA"/>
</dbReference>
<dbReference type="PANTHER" id="PTHR34847:SF1">
    <property type="entry name" value="NODULATION PROTEIN U"/>
    <property type="match status" value="1"/>
</dbReference>
<proteinExistence type="inferred from homology"/>
<feature type="domain" description="Carbamoyltransferase" evidence="2">
    <location>
        <begin position="5"/>
        <end position="78"/>
    </location>
</feature>